<feature type="compositionally biased region" description="Polar residues" evidence="1">
    <location>
        <begin position="1"/>
        <end position="13"/>
    </location>
</feature>
<keyword evidence="2" id="KW-0808">Transferase</keyword>
<feature type="region of interest" description="Disordered" evidence="1">
    <location>
        <begin position="1"/>
        <end position="25"/>
    </location>
</feature>
<dbReference type="GO" id="GO:0016740">
    <property type="term" value="F:transferase activity"/>
    <property type="evidence" value="ECO:0007669"/>
    <property type="project" value="UniProtKB-KW"/>
</dbReference>
<evidence type="ECO:0000313" key="3">
    <source>
        <dbReference type="Proteomes" id="UP000187059"/>
    </source>
</evidence>
<keyword evidence="2" id="KW-0614">Plasmid</keyword>
<dbReference type="Proteomes" id="UP000187059">
    <property type="component" value="Plasmid pPABY6"/>
</dbReference>
<evidence type="ECO:0000256" key="1">
    <source>
        <dbReference type="SAM" id="MobiDB-lite"/>
    </source>
</evidence>
<reference evidence="2 3" key="1">
    <citation type="submission" date="2016-04" db="EMBL/GenBank/DDBJ databases">
        <title>Deep-sea bacteria in the southern Pacific.</title>
        <authorList>
            <person name="Tang K."/>
        </authorList>
    </citation>
    <scope>NUCLEOTIDE SEQUENCE [LARGE SCALE GENOMIC DNA]</scope>
    <source>
        <strain evidence="2 3">JLT2014</strain>
        <plasmid evidence="3">ppaby6</plasmid>
    </source>
</reference>
<keyword evidence="3" id="KW-1185">Reference proteome</keyword>
<name>A0A1P8V0R5_9RHOB</name>
<dbReference type="KEGG" id="paby:Ga0080574_TMP4924"/>
<gene>
    <name evidence="2" type="ORF">Ga0080574_TMP4924</name>
</gene>
<organism evidence="2 3">
    <name type="scientific">Salipiger abyssi</name>
    <dbReference type="NCBI Taxonomy" id="1250539"/>
    <lineage>
        <taxon>Bacteria</taxon>
        <taxon>Pseudomonadati</taxon>
        <taxon>Pseudomonadota</taxon>
        <taxon>Alphaproteobacteria</taxon>
        <taxon>Rhodobacterales</taxon>
        <taxon>Roseobacteraceae</taxon>
        <taxon>Salipiger</taxon>
    </lineage>
</organism>
<sequence>MTAPDAQNDTSTAPGEKTPEQSHGEIQQLLRAEIDGLREILETRFREVAALTGRLEEIAGEARREADQEIALLKRRHEVELALVHVRTASWQNGPADGVPAFARQIEILGESPLFDPSWYLQTYPDVVESGMSPKEHYVRAGAFEGRNPGPEFDTMAYYVANPDIAHAGWPALVHYAAFGKADGRPVA</sequence>
<dbReference type="RefSeq" id="WP_076706154.1">
    <property type="nucleotide sequence ID" value="NZ_CP015094.1"/>
</dbReference>
<proteinExistence type="predicted"/>
<dbReference type="AlphaFoldDB" id="A0A1P8V0R5"/>
<protein>
    <submittedName>
        <fullName evidence="2">Glycosyltransferase</fullName>
    </submittedName>
</protein>
<accession>A0A1P8V0R5</accession>
<dbReference type="EMBL" id="CP015094">
    <property type="protein sequence ID" value="APZ55206.1"/>
    <property type="molecule type" value="Genomic_DNA"/>
</dbReference>
<geneLocation type="plasmid" evidence="3">
    <name>ppaby6</name>
</geneLocation>
<evidence type="ECO:0000313" key="2">
    <source>
        <dbReference type="EMBL" id="APZ55206.1"/>
    </source>
</evidence>